<evidence type="ECO:0000256" key="2">
    <source>
        <dbReference type="PIRSR" id="PIRSR640198-2"/>
    </source>
</evidence>
<dbReference type="SUPFAM" id="SSF46955">
    <property type="entry name" value="Putative DNA-binding domain"/>
    <property type="match status" value="1"/>
</dbReference>
<dbReference type="GO" id="GO:0005524">
    <property type="term" value="F:ATP binding"/>
    <property type="evidence" value="ECO:0007669"/>
    <property type="project" value="UniProtKB-KW"/>
</dbReference>
<dbReference type="Gene3D" id="1.10.3290.10">
    <property type="entry name" value="Fido-like domain"/>
    <property type="match status" value="1"/>
</dbReference>
<dbReference type="PROSITE" id="PS51459">
    <property type="entry name" value="FIDO"/>
    <property type="match status" value="1"/>
</dbReference>
<dbReference type="Pfam" id="PF02661">
    <property type="entry name" value="Fic"/>
    <property type="match status" value="1"/>
</dbReference>
<dbReference type="Pfam" id="PF13411">
    <property type="entry name" value="MerR_1"/>
    <property type="match status" value="1"/>
</dbReference>
<dbReference type="InterPro" id="IPR036597">
    <property type="entry name" value="Fido-like_dom_sf"/>
</dbReference>
<name>A0A1J4RQY3_9BACT</name>
<dbReference type="InterPro" id="IPR009061">
    <property type="entry name" value="DNA-bd_dom_put_sf"/>
</dbReference>
<evidence type="ECO:0000313" key="5">
    <source>
        <dbReference type="EMBL" id="OIN89448.1"/>
    </source>
</evidence>
<feature type="domain" description="Fido" evidence="4">
    <location>
        <begin position="15"/>
        <end position="150"/>
    </location>
</feature>
<keyword evidence="2" id="KW-0067">ATP-binding</keyword>
<dbReference type="GO" id="GO:0003677">
    <property type="term" value="F:DNA binding"/>
    <property type="evidence" value="ECO:0007669"/>
    <property type="project" value="InterPro"/>
</dbReference>
<keyword evidence="2" id="KW-0547">Nucleotide-binding</keyword>
<dbReference type="InterPro" id="IPR040198">
    <property type="entry name" value="Fido_containing"/>
</dbReference>
<evidence type="ECO:0000259" key="4">
    <source>
        <dbReference type="PROSITE" id="PS51459"/>
    </source>
</evidence>
<dbReference type="PRINTS" id="PR00040">
    <property type="entry name" value="HTHMERR"/>
</dbReference>
<feature type="active site" evidence="1">
    <location>
        <position position="92"/>
    </location>
</feature>
<reference evidence="5 6" key="1">
    <citation type="journal article" date="2016" name="Environ. Microbiol.">
        <title>Genomic resolution of a cold subsurface aquifer community provides metabolic insights for novel microbes adapted to high CO concentrations.</title>
        <authorList>
            <person name="Probst A.J."/>
            <person name="Castelle C.J."/>
            <person name="Singh A."/>
            <person name="Brown C.T."/>
            <person name="Anantharaman K."/>
            <person name="Sharon I."/>
            <person name="Hug L.A."/>
            <person name="Burstein D."/>
            <person name="Emerson J.B."/>
            <person name="Thomas B.C."/>
            <person name="Banfield J.F."/>
        </authorList>
    </citation>
    <scope>NUCLEOTIDE SEQUENCE [LARGE SCALE GENOMIC DNA]</scope>
    <source>
        <strain evidence="5">CG1_02_47_37</strain>
    </source>
</reference>
<dbReference type="STRING" id="1805034.AUJ59_01515"/>
<dbReference type="SMART" id="SM00422">
    <property type="entry name" value="HTH_MERR"/>
    <property type="match status" value="1"/>
</dbReference>
<evidence type="ECO:0000259" key="3">
    <source>
        <dbReference type="PROSITE" id="PS50937"/>
    </source>
</evidence>
<dbReference type="EMBL" id="MNUI01000029">
    <property type="protein sequence ID" value="OIN89448.1"/>
    <property type="molecule type" value="Genomic_DNA"/>
</dbReference>
<dbReference type="SUPFAM" id="SSF140931">
    <property type="entry name" value="Fic-like"/>
    <property type="match status" value="1"/>
</dbReference>
<accession>A0A1J4RQY3</accession>
<organism evidence="5 6">
    <name type="scientific">Candidatus Beckwithbacteria bacterium CG1_02_47_37</name>
    <dbReference type="NCBI Taxonomy" id="1805034"/>
    <lineage>
        <taxon>Bacteria</taxon>
        <taxon>Candidatus Beckwithiibacteriota</taxon>
    </lineage>
</organism>
<evidence type="ECO:0000256" key="1">
    <source>
        <dbReference type="PIRSR" id="PIRSR640198-1"/>
    </source>
</evidence>
<evidence type="ECO:0000313" key="6">
    <source>
        <dbReference type="Proteomes" id="UP000183144"/>
    </source>
</evidence>
<protein>
    <recommendedName>
        <fullName evidence="7">Cell filamentation protein Fic</fullName>
    </recommendedName>
</protein>
<dbReference type="PROSITE" id="PS50937">
    <property type="entry name" value="HTH_MERR_2"/>
    <property type="match status" value="1"/>
</dbReference>
<proteinExistence type="predicted"/>
<dbReference type="PANTHER" id="PTHR13504">
    <property type="entry name" value="FIDO DOMAIN-CONTAINING PROTEIN DDB_G0283145"/>
    <property type="match status" value="1"/>
</dbReference>
<dbReference type="Gene3D" id="1.10.1660.10">
    <property type="match status" value="1"/>
</dbReference>
<dbReference type="GO" id="GO:0006355">
    <property type="term" value="P:regulation of DNA-templated transcription"/>
    <property type="evidence" value="ECO:0007669"/>
    <property type="project" value="InterPro"/>
</dbReference>
<feature type="domain" description="HTH merR-type" evidence="3">
    <location>
        <begin position="175"/>
        <end position="245"/>
    </location>
</feature>
<evidence type="ECO:0008006" key="7">
    <source>
        <dbReference type="Google" id="ProtNLM"/>
    </source>
</evidence>
<dbReference type="AlphaFoldDB" id="A0A1J4RQY3"/>
<sequence>MRELIKQLAKAGKPISENDILDIHRQILNNIDDNNVGRYRSVPVRIAGSTVILPNRLKVPELMEKLVTWLKSVKDSPIRIAAEIHYKLVSIHPFTDGNGRTARLLMNLFLLKAGYPAAVIKKEERLKYLNSLEKAQLGGSLDDYYELIYAAVDRSLEIYLKAAGSKSARPVKSKLLKIGELAKLSGESVATIRFWTKSGLLPLAGKTRGGYQLYNQALLERIKTIRKLQKEKRLTIREIKDKIDK</sequence>
<dbReference type="InterPro" id="IPR000551">
    <property type="entry name" value="MerR-type_HTH_dom"/>
</dbReference>
<dbReference type="Proteomes" id="UP000183144">
    <property type="component" value="Unassembled WGS sequence"/>
</dbReference>
<comment type="caution">
    <text evidence="5">The sequence shown here is derived from an EMBL/GenBank/DDBJ whole genome shotgun (WGS) entry which is preliminary data.</text>
</comment>
<dbReference type="PANTHER" id="PTHR13504:SF38">
    <property type="entry name" value="FIDO DOMAIN-CONTAINING PROTEIN"/>
    <property type="match status" value="1"/>
</dbReference>
<dbReference type="InterPro" id="IPR003812">
    <property type="entry name" value="Fido"/>
</dbReference>
<feature type="binding site" evidence="2">
    <location>
        <begin position="96"/>
        <end position="103"/>
    </location>
    <ligand>
        <name>ATP</name>
        <dbReference type="ChEBI" id="CHEBI:30616"/>
    </ligand>
</feature>
<gene>
    <name evidence="5" type="ORF">AUJ59_01515</name>
</gene>